<dbReference type="PROSITE" id="PS00393">
    <property type="entry name" value="PEPCASE_2"/>
    <property type="match status" value="1"/>
</dbReference>
<dbReference type="HAMAP" id="MF_00595">
    <property type="entry name" value="PEPcase_type1"/>
    <property type="match status" value="1"/>
</dbReference>
<dbReference type="GO" id="GO:0006107">
    <property type="term" value="P:oxaloacetate metabolic process"/>
    <property type="evidence" value="ECO:0007669"/>
    <property type="project" value="UniProtKB-UniRule"/>
</dbReference>
<dbReference type="AlphaFoldDB" id="D0MJ89"/>
<evidence type="ECO:0000256" key="9">
    <source>
        <dbReference type="ARBA" id="ARBA00048995"/>
    </source>
</evidence>
<comment type="similarity">
    <text evidence="3 10">Belongs to the PEPCase type 1 family.</text>
</comment>
<dbReference type="GO" id="GO:0008964">
    <property type="term" value="F:phosphoenolpyruvate carboxylase activity"/>
    <property type="evidence" value="ECO:0007669"/>
    <property type="project" value="UniProtKB-UniRule"/>
</dbReference>
<dbReference type="EMBL" id="CP001807">
    <property type="protein sequence ID" value="ACY48547.1"/>
    <property type="molecule type" value="Genomic_DNA"/>
</dbReference>
<evidence type="ECO:0000256" key="5">
    <source>
        <dbReference type="ARBA" id="ARBA00022419"/>
    </source>
</evidence>
<evidence type="ECO:0000256" key="10">
    <source>
        <dbReference type="HAMAP-Rule" id="MF_00595"/>
    </source>
</evidence>
<dbReference type="GO" id="GO:0000287">
    <property type="term" value="F:magnesium ion binding"/>
    <property type="evidence" value="ECO:0007669"/>
    <property type="project" value="UniProtKB-UniRule"/>
</dbReference>
<dbReference type="InterPro" id="IPR021135">
    <property type="entry name" value="PEP_COase"/>
</dbReference>
<evidence type="ECO:0000256" key="8">
    <source>
        <dbReference type="ARBA" id="ARBA00023300"/>
    </source>
</evidence>
<dbReference type="RefSeq" id="WP_012844158.1">
    <property type="nucleotide sequence ID" value="NC_013501.1"/>
</dbReference>
<dbReference type="KEGG" id="rmr:Rmar_1661"/>
<dbReference type="PRINTS" id="PR00150">
    <property type="entry name" value="PEPCARBXLASE"/>
</dbReference>
<proteinExistence type="inferred from homology"/>
<dbReference type="EC" id="4.1.1.31" evidence="4 10"/>
<evidence type="ECO:0000313" key="13">
    <source>
        <dbReference type="EMBL" id="ACY48547.1"/>
    </source>
</evidence>
<dbReference type="GO" id="GO:0005829">
    <property type="term" value="C:cytosol"/>
    <property type="evidence" value="ECO:0007669"/>
    <property type="project" value="TreeGrafter"/>
</dbReference>
<keyword evidence="13" id="KW-0670">Pyruvate</keyword>
<dbReference type="SUPFAM" id="SSF51621">
    <property type="entry name" value="Phosphoenolpyruvate/pyruvate domain"/>
    <property type="match status" value="1"/>
</dbReference>
<sequence length="938" mass="108217">MSVLPPLQIEIEGTGISRPLSEHVNLLGGLLGQVIQEMAGPEMLELVETLRRLCKQAAQENRPELREQAYTRIHSATYDELLWLLRAYTAFFHLVNQAEQQEIIRINRERAQQSTPEHPRPESIDEAILALKQQGRTLDDVLALLERLDIQPTLTAHPTEARRRSILYKQQHIARLLSQQRRCRLTPEEQEALLVDLHNQITLLLGTAEVREERPTVRDEVEQGLYFIQSTIWEAVPRIHEDVRRALRRYYGTDADFRPFLRYRSWIGSDRDGNPYVTPEITRWTALTQRRLVLQRYMEELRQLRRRLSLSDRYVPPPEELRRSLARDAREVSLPPHVLRQFRHESFRLKISYIMGRLHGLLQALDDPTQPAPDYDADAFVEDLRLLQRCLEACGLERIARHDQLSRLLVLVQTFGFHLVTLDVRQHSSVHEAAVAELLRLAGVENDYRALPESRRQELLAEELSNPRPLLPPGARVSEATRQVLETFAAIRELVQLDPRLVGSYIVSMTHTVSDLLEPMLLAKEVGLWHYERDPRTGKPGHVRCPIDFVPLFETIEDLEAAASRMEAILSHPVYRMQVAARGGFQEIMLGYSDSTKDGGYWMANWALHRAQEQLAEVCLRHGVDFRLFHGRGGTVGRGGGRANQAILAMPPVVHNGRIRFTEQGEVISFRYALPEIAHRHLEQIVNAMLRVVGLPAASGTDGTDPATRNRLMDELATRSMRAYRRLIDAPDFWSWYTRITPIDQISRLPIASRPVSRSSAREVDFESLRAIPWVFAWTQVRYLIPGWFGIGQALDELLQTSPEHLETLRTWYRSWPFFRTVLQNAQREMVRARLEIAAYYDRLLGDGPTAFHQMIEEDYHRARTAILRITDQEELLDHDPIIRKSVQLRNPYTDVLNLVQLELMRRYRQAPEADREPLRRALFLSINGIAAAMQSTG</sequence>
<comment type="function">
    <text evidence="2 10">Forms oxaloacetate, a four-carbon dicarboxylic acid source for the tricarboxylic acid cycle.</text>
</comment>
<evidence type="ECO:0000256" key="11">
    <source>
        <dbReference type="PROSITE-ProRule" id="PRU10111"/>
    </source>
</evidence>
<evidence type="ECO:0000256" key="2">
    <source>
        <dbReference type="ARBA" id="ARBA00003670"/>
    </source>
</evidence>
<comment type="subunit">
    <text evidence="10">Homotetramer.</text>
</comment>
<keyword evidence="6 10" id="KW-0460">Magnesium</keyword>
<reference evidence="13 14" key="1">
    <citation type="journal article" date="2009" name="Stand. Genomic Sci.">
        <title>Complete genome sequence of Rhodothermus marinus type strain (R-10).</title>
        <authorList>
            <person name="Nolan M."/>
            <person name="Tindall B.J."/>
            <person name="Pomrenke H."/>
            <person name="Lapidus A."/>
            <person name="Copeland A."/>
            <person name="Glavina Del Rio T."/>
            <person name="Lucas S."/>
            <person name="Chen F."/>
            <person name="Tice H."/>
            <person name="Cheng J.F."/>
            <person name="Saunders E."/>
            <person name="Han C."/>
            <person name="Bruce D."/>
            <person name="Goodwin L."/>
            <person name="Chain P."/>
            <person name="Pitluck S."/>
            <person name="Ovchinikova G."/>
            <person name="Pati A."/>
            <person name="Ivanova N."/>
            <person name="Mavromatis K."/>
            <person name="Chen A."/>
            <person name="Palaniappan K."/>
            <person name="Land M."/>
            <person name="Hauser L."/>
            <person name="Chang Y.J."/>
            <person name="Jeffries C.D."/>
            <person name="Brettin T."/>
            <person name="Goker M."/>
            <person name="Bristow J."/>
            <person name="Eisen J.A."/>
            <person name="Markowitz V."/>
            <person name="Hugenholtz P."/>
            <person name="Kyrpides N.C."/>
            <person name="Klenk H.P."/>
            <person name="Detter J.C."/>
        </authorList>
    </citation>
    <scope>NUCLEOTIDE SEQUENCE [LARGE SCALE GENOMIC DNA]</scope>
    <source>
        <strain evidence="14">ATCC 43812 / DSM 4252 / R-10</strain>
    </source>
</reference>
<dbReference type="NCBIfam" id="NF000584">
    <property type="entry name" value="PRK00009.1"/>
    <property type="match status" value="1"/>
</dbReference>
<dbReference type="STRING" id="518766.Rmar_1661"/>
<dbReference type="PROSITE" id="PS00781">
    <property type="entry name" value="PEPCASE_1"/>
    <property type="match status" value="1"/>
</dbReference>
<dbReference type="Gene3D" id="1.20.1440.90">
    <property type="entry name" value="Phosphoenolpyruvate/pyruvate domain"/>
    <property type="match status" value="1"/>
</dbReference>
<dbReference type="GO" id="GO:0006099">
    <property type="term" value="P:tricarboxylic acid cycle"/>
    <property type="evidence" value="ECO:0007669"/>
    <property type="project" value="InterPro"/>
</dbReference>
<feature type="active site" evidence="10 11">
    <location>
        <position position="157"/>
    </location>
</feature>
<organism evidence="13 14">
    <name type="scientific">Rhodothermus marinus (strain ATCC 43812 / DSM 4252 / R-10)</name>
    <name type="common">Rhodothermus obamensis</name>
    <dbReference type="NCBI Taxonomy" id="518766"/>
    <lineage>
        <taxon>Bacteria</taxon>
        <taxon>Pseudomonadati</taxon>
        <taxon>Rhodothermota</taxon>
        <taxon>Rhodothermia</taxon>
        <taxon>Rhodothermales</taxon>
        <taxon>Rhodothermaceae</taxon>
        <taxon>Rhodothermus</taxon>
    </lineage>
</organism>
<gene>
    <name evidence="10" type="primary">ppc</name>
    <name evidence="13" type="ordered locus">Rmar_1661</name>
</gene>
<dbReference type="OrthoDB" id="9768133at2"/>
<accession>D0MJ89</accession>
<dbReference type="InterPro" id="IPR015813">
    <property type="entry name" value="Pyrv/PenolPyrv_kinase-like_dom"/>
</dbReference>
<name>D0MJ89_RHOM4</name>
<feature type="active site" evidence="10 12">
    <location>
        <position position="597"/>
    </location>
</feature>
<evidence type="ECO:0000256" key="1">
    <source>
        <dbReference type="ARBA" id="ARBA00001946"/>
    </source>
</evidence>
<dbReference type="GO" id="GO:0015977">
    <property type="term" value="P:carbon fixation"/>
    <property type="evidence" value="ECO:0007669"/>
    <property type="project" value="UniProtKB-UniRule"/>
</dbReference>
<evidence type="ECO:0000256" key="7">
    <source>
        <dbReference type="ARBA" id="ARBA00023239"/>
    </source>
</evidence>
<evidence type="ECO:0000256" key="3">
    <source>
        <dbReference type="ARBA" id="ARBA00008346"/>
    </source>
</evidence>
<dbReference type="eggNOG" id="COG2352">
    <property type="taxonomic scope" value="Bacteria"/>
</dbReference>
<evidence type="ECO:0000256" key="4">
    <source>
        <dbReference type="ARBA" id="ARBA00012305"/>
    </source>
</evidence>
<evidence type="ECO:0000256" key="6">
    <source>
        <dbReference type="ARBA" id="ARBA00022842"/>
    </source>
</evidence>
<comment type="catalytic activity">
    <reaction evidence="9 10">
        <text>oxaloacetate + phosphate = phosphoenolpyruvate + hydrogencarbonate</text>
        <dbReference type="Rhea" id="RHEA:28370"/>
        <dbReference type="ChEBI" id="CHEBI:16452"/>
        <dbReference type="ChEBI" id="CHEBI:17544"/>
        <dbReference type="ChEBI" id="CHEBI:43474"/>
        <dbReference type="ChEBI" id="CHEBI:58702"/>
        <dbReference type="EC" id="4.1.1.31"/>
    </reaction>
</comment>
<dbReference type="PANTHER" id="PTHR30523">
    <property type="entry name" value="PHOSPHOENOLPYRUVATE CARBOXYLASE"/>
    <property type="match status" value="1"/>
</dbReference>
<dbReference type="InterPro" id="IPR022805">
    <property type="entry name" value="PEP_COase_bac/pln-type"/>
</dbReference>
<evidence type="ECO:0000313" key="14">
    <source>
        <dbReference type="Proteomes" id="UP000002221"/>
    </source>
</evidence>
<dbReference type="Pfam" id="PF00311">
    <property type="entry name" value="PEPcase"/>
    <property type="match status" value="1"/>
</dbReference>
<protein>
    <recommendedName>
        <fullName evidence="5 10">Phosphoenolpyruvate carboxylase</fullName>
        <shortName evidence="10">PEPC</shortName>
        <shortName evidence="10">PEPCase</shortName>
        <ecNumber evidence="4 10">4.1.1.31</ecNumber>
    </recommendedName>
</protein>
<comment type="cofactor">
    <cofactor evidence="1 10">
        <name>Mg(2+)</name>
        <dbReference type="ChEBI" id="CHEBI:18420"/>
    </cofactor>
</comment>
<dbReference type="HOGENOM" id="CLU_006557_2_0_10"/>
<dbReference type="PANTHER" id="PTHR30523:SF6">
    <property type="entry name" value="PHOSPHOENOLPYRUVATE CARBOXYLASE"/>
    <property type="match status" value="1"/>
</dbReference>
<evidence type="ECO:0000256" key="12">
    <source>
        <dbReference type="PROSITE-ProRule" id="PRU10112"/>
    </source>
</evidence>
<dbReference type="InterPro" id="IPR018129">
    <property type="entry name" value="PEP_COase_Lys_AS"/>
</dbReference>
<keyword evidence="14" id="KW-1185">Reference proteome</keyword>
<dbReference type="InterPro" id="IPR033129">
    <property type="entry name" value="PEPCASE_His_AS"/>
</dbReference>
<dbReference type="Proteomes" id="UP000002221">
    <property type="component" value="Chromosome"/>
</dbReference>
<keyword evidence="7 10" id="KW-0456">Lyase</keyword>
<keyword evidence="8 10" id="KW-0120">Carbon dioxide fixation</keyword>